<sequence>MSATPDRALGASVAKPRTTTTACRKCHARKVKCSGGQPCSNCRRGDNEAECSYPNRVRHVKVTQSYVDKLLAEINHLRRGRTVAADTSSSADFEPVPAPSAQISPANPVTNVQLHDTEETAGLHDAQLANECQSRAAAVGETERNPLLEDRPWFISLTPEMPVLVEEATDVAFATRFRQALSGKTQSHFPRTQYAPNPTSAFVTPISFPRPTPARARVLVKVALNTICRRYHIVRKSVALALLDQFIWNPAQCDAISTCKLFALFALGEVYSARSAFPGAKFPGIDYYNQATNVFRVLSERPRIECVEILAMLSLYSIAMNRRHAAYCTAGCAMRFAILMGLHQNVPHAQLSDREHVEHRVRLWWSVYMLDRSWATMLGQPVSIRDEDIEVDLPSSEGLPASCTNDFYPVDGVIADLRIARLSAEVTSSIYGRSKQQDSFSHRVQQALQKLDGWVKSLPDSLRAKVEATNDTDMADTMLYLYYNQCLILATRPVLLHVFRLRQSCSIGNLHSDPSRPNEPTLALAEACVLCAMKSYRVLINAWINGSFPTFDYTLTRYLFSTCIVLAISSLSQAQWPSNESEDFEATVQILDQLSQNGSQAASEFMKHVEATRSSMQAQELARGQTERIQTCMRSPATSHALNPSELQGPRLDAGMGDIGIHLSEPSLEELLSFPHWDLDTLTTPFSGDGFHSFFWPDGNIEGPPGFLLNGSSNLAAVTSHSNVDH</sequence>
<proteinExistence type="predicted"/>
<dbReference type="EMBL" id="KZ107864">
    <property type="protein sequence ID" value="OSS43533.1"/>
    <property type="molecule type" value="Genomic_DNA"/>
</dbReference>
<dbReference type="InterPro" id="IPR051711">
    <property type="entry name" value="Stress_Response_Reg"/>
</dbReference>
<evidence type="ECO:0000259" key="8">
    <source>
        <dbReference type="PROSITE" id="PS50048"/>
    </source>
</evidence>
<evidence type="ECO:0000256" key="5">
    <source>
        <dbReference type="ARBA" id="ARBA00023163"/>
    </source>
</evidence>
<dbReference type="SMART" id="SM00066">
    <property type="entry name" value="GAL4"/>
    <property type="match status" value="1"/>
</dbReference>
<dbReference type="STRING" id="105696.A0A1Y2LHM5"/>
<dbReference type="GO" id="GO:0043565">
    <property type="term" value="F:sequence-specific DNA binding"/>
    <property type="evidence" value="ECO:0007669"/>
    <property type="project" value="TreeGrafter"/>
</dbReference>
<keyword evidence="3" id="KW-0805">Transcription regulation</keyword>
<dbReference type="InterPro" id="IPR007219">
    <property type="entry name" value="XnlR_reg_dom"/>
</dbReference>
<dbReference type="PROSITE" id="PS50048">
    <property type="entry name" value="ZN2_CY6_FUNGAL_2"/>
    <property type="match status" value="1"/>
</dbReference>
<protein>
    <recommendedName>
        <fullName evidence="8">Zn(2)-C6 fungal-type domain-containing protein</fullName>
    </recommendedName>
</protein>
<dbReference type="CDD" id="cd00067">
    <property type="entry name" value="GAL4"/>
    <property type="match status" value="1"/>
</dbReference>
<gene>
    <name evidence="9" type="ORF">B5807_11860</name>
</gene>
<organism evidence="9 10">
    <name type="scientific">Epicoccum nigrum</name>
    <name type="common">Soil fungus</name>
    <name type="synonym">Epicoccum purpurascens</name>
    <dbReference type="NCBI Taxonomy" id="105696"/>
    <lineage>
        <taxon>Eukaryota</taxon>
        <taxon>Fungi</taxon>
        <taxon>Dikarya</taxon>
        <taxon>Ascomycota</taxon>
        <taxon>Pezizomycotina</taxon>
        <taxon>Dothideomycetes</taxon>
        <taxon>Pleosporomycetidae</taxon>
        <taxon>Pleosporales</taxon>
        <taxon>Pleosporineae</taxon>
        <taxon>Didymellaceae</taxon>
        <taxon>Epicoccum</taxon>
    </lineage>
</organism>
<dbReference type="Proteomes" id="UP000193240">
    <property type="component" value="Unassembled WGS sequence"/>
</dbReference>
<dbReference type="Pfam" id="PF04082">
    <property type="entry name" value="Fungal_trans"/>
    <property type="match status" value="1"/>
</dbReference>
<keyword evidence="10" id="KW-1185">Reference proteome</keyword>
<dbReference type="PANTHER" id="PTHR47540:SF6">
    <property type="entry name" value="ZN(II)2CYS6 TRANSCRIPTION FACTOR (EUROFUNG)"/>
    <property type="match status" value="1"/>
</dbReference>
<evidence type="ECO:0000256" key="1">
    <source>
        <dbReference type="ARBA" id="ARBA00004123"/>
    </source>
</evidence>
<dbReference type="GO" id="GO:0045944">
    <property type="term" value="P:positive regulation of transcription by RNA polymerase II"/>
    <property type="evidence" value="ECO:0007669"/>
    <property type="project" value="TreeGrafter"/>
</dbReference>
<dbReference type="Gene3D" id="4.10.240.10">
    <property type="entry name" value="Zn(2)-C6 fungal-type DNA-binding domain"/>
    <property type="match status" value="1"/>
</dbReference>
<dbReference type="CDD" id="cd12148">
    <property type="entry name" value="fungal_TF_MHR"/>
    <property type="match status" value="1"/>
</dbReference>
<evidence type="ECO:0000256" key="2">
    <source>
        <dbReference type="ARBA" id="ARBA00022723"/>
    </source>
</evidence>
<evidence type="ECO:0000256" key="3">
    <source>
        <dbReference type="ARBA" id="ARBA00023015"/>
    </source>
</evidence>
<keyword evidence="2" id="KW-0479">Metal-binding</keyword>
<evidence type="ECO:0000256" key="7">
    <source>
        <dbReference type="SAM" id="MobiDB-lite"/>
    </source>
</evidence>
<dbReference type="SMART" id="SM00906">
    <property type="entry name" value="Fungal_trans"/>
    <property type="match status" value="1"/>
</dbReference>
<keyword evidence="4" id="KW-0238">DNA-binding</keyword>
<feature type="region of interest" description="Disordered" evidence="7">
    <location>
        <begin position="85"/>
        <end position="106"/>
    </location>
</feature>
<dbReference type="GO" id="GO:0008270">
    <property type="term" value="F:zinc ion binding"/>
    <property type="evidence" value="ECO:0007669"/>
    <property type="project" value="InterPro"/>
</dbReference>
<feature type="domain" description="Zn(2)-C6 fungal-type" evidence="8">
    <location>
        <begin position="22"/>
        <end position="53"/>
    </location>
</feature>
<dbReference type="SUPFAM" id="SSF57701">
    <property type="entry name" value="Zn2/Cys6 DNA-binding domain"/>
    <property type="match status" value="1"/>
</dbReference>
<dbReference type="GO" id="GO:0005634">
    <property type="term" value="C:nucleus"/>
    <property type="evidence" value="ECO:0007669"/>
    <property type="project" value="UniProtKB-SubCell"/>
</dbReference>
<dbReference type="InterPro" id="IPR001138">
    <property type="entry name" value="Zn2Cys6_DnaBD"/>
</dbReference>
<dbReference type="Pfam" id="PF00172">
    <property type="entry name" value="Zn_clus"/>
    <property type="match status" value="1"/>
</dbReference>
<keyword evidence="6" id="KW-0539">Nucleus</keyword>
<keyword evidence="5" id="KW-0804">Transcription</keyword>
<dbReference type="FunCoup" id="A0A1Y2LHM5">
    <property type="interactions" value="476"/>
</dbReference>
<dbReference type="PROSITE" id="PS00463">
    <property type="entry name" value="ZN2_CY6_FUNGAL_1"/>
    <property type="match status" value="1"/>
</dbReference>
<dbReference type="AlphaFoldDB" id="A0A1Y2LHM5"/>
<evidence type="ECO:0000256" key="6">
    <source>
        <dbReference type="ARBA" id="ARBA00023242"/>
    </source>
</evidence>
<dbReference type="GO" id="GO:0000981">
    <property type="term" value="F:DNA-binding transcription factor activity, RNA polymerase II-specific"/>
    <property type="evidence" value="ECO:0007669"/>
    <property type="project" value="InterPro"/>
</dbReference>
<name>A0A1Y2LHM5_EPING</name>
<evidence type="ECO:0000313" key="9">
    <source>
        <dbReference type="EMBL" id="OSS43533.1"/>
    </source>
</evidence>
<dbReference type="InParanoid" id="A0A1Y2LHM5"/>
<dbReference type="GO" id="GO:0006351">
    <property type="term" value="P:DNA-templated transcription"/>
    <property type="evidence" value="ECO:0007669"/>
    <property type="project" value="InterPro"/>
</dbReference>
<evidence type="ECO:0000313" key="10">
    <source>
        <dbReference type="Proteomes" id="UP000193240"/>
    </source>
</evidence>
<reference evidence="9 10" key="1">
    <citation type="journal article" date="2017" name="Genome Announc.">
        <title>Genome sequence of the saprophytic ascomycete Epicoccum nigrum ICMP 19927 strain isolated from New Zealand.</title>
        <authorList>
            <person name="Fokin M."/>
            <person name="Fleetwood D."/>
            <person name="Weir B.S."/>
            <person name="Villas-Boas S.G."/>
        </authorList>
    </citation>
    <scope>NUCLEOTIDE SEQUENCE [LARGE SCALE GENOMIC DNA]</scope>
    <source>
        <strain evidence="9 10">ICMP 19927</strain>
    </source>
</reference>
<comment type="subcellular location">
    <subcellularLocation>
        <location evidence="1">Nucleus</location>
    </subcellularLocation>
</comment>
<dbReference type="PANTHER" id="PTHR47540">
    <property type="entry name" value="THIAMINE REPRESSIBLE GENES REGULATORY PROTEIN THI5"/>
    <property type="match status" value="1"/>
</dbReference>
<accession>A0A1Y2LHM5</accession>
<evidence type="ECO:0000256" key="4">
    <source>
        <dbReference type="ARBA" id="ARBA00023125"/>
    </source>
</evidence>
<dbReference type="InterPro" id="IPR036864">
    <property type="entry name" value="Zn2-C6_fun-type_DNA-bd_sf"/>
</dbReference>
<dbReference type="OMA" id="HVARTQY"/>